<feature type="transmembrane region" description="Helical" evidence="1">
    <location>
        <begin position="43"/>
        <end position="65"/>
    </location>
</feature>
<keyword evidence="1" id="KW-0472">Membrane</keyword>
<feature type="domain" description="Low molecular weight protein antigen 6 PH" evidence="2">
    <location>
        <begin position="69"/>
        <end position="123"/>
    </location>
</feature>
<protein>
    <recommendedName>
        <fullName evidence="2">Low molecular weight protein antigen 6 PH domain-containing protein</fullName>
    </recommendedName>
</protein>
<evidence type="ECO:0000313" key="3">
    <source>
        <dbReference type="EMBL" id="MBA8957490.1"/>
    </source>
</evidence>
<evidence type="ECO:0000256" key="1">
    <source>
        <dbReference type="SAM" id="Phobius"/>
    </source>
</evidence>
<dbReference type="EMBL" id="JACJIA010000024">
    <property type="protein sequence ID" value="MBA8957490.1"/>
    <property type="molecule type" value="Genomic_DNA"/>
</dbReference>
<proteinExistence type="predicted"/>
<dbReference type="AlphaFoldDB" id="A0A7W3QS57"/>
<dbReference type="Proteomes" id="UP000572680">
    <property type="component" value="Unassembled WGS sequence"/>
</dbReference>
<reference evidence="3 4" key="1">
    <citation type="submission" date="2020-08" db="EMBL/GenBank/DDBJ databases">
        <title>Genomic Encyclopedia of Type Strains, Phase IV (KMG-IV): sequencing the most valuable type-strain genomes for metagenomic binning, comparative biology and taxonomic classification.</title>
        <authorList>
            <person name="Goeker M."/>
        </authorList>
    </citation>
    <scope>NUCLEOTIDE SEQUENCE [LARGE SCALE GENOMIC DNA]</scope>
    <source>
        <strain evidence="3 4">DSM 44197</strain>
    </source>
</reference>
<dbReference type="InterPro" id="IPR019692">
    <property type="entry name" value="CFP-6_PH"/>
</dbReference>
<organism evidence="3 4">
    <name type="scientific">Actinomadura namibiensis</name>
    <dbReference type="NCBI Taxonomy" id="182080"/>
    <lineage>
        <taxon>Bacteria</taxon>
        <taxon>Bacillati</taxon>
        <taxon>Actinomycetota</taxon>
        <taxon>Actinomycetes</taxon>
        <taxon>Streptosporangiales</taxon>
        <taxon>Thermomonosporaceae</taxon>
        <taxon>Actinomadura</taxon>
    </lineage>
</organism>
<evidence type="ECO:0000313" key="4">
    <source>
        <dbReference type="Proteomes" id="UP000572680"/>
    </source>
</evidence>
<accession>A0A7W3QS57</accession>
<comment type="caution">
    <text evidence="3">The sequence shown here is derived from an EMBL/GenBank/DDBJ whole genome shotgun (WGS) entry which is preliminary data.</text>
</comment>
<name>A0A7W3QS57_ACTNM</name>
<keyword evidence="1" id="KW-0812">Transmembrane</keyword>
<sequence length="144" mass="16198">MNDTSWYPSYRAPWRFRLGALGLTLPGGVPLLAKILADGSVPWAARLALALPTIATILVVNGFGWRTLTSARPSHLVTRRLLRARVTPWPQIRAIGKDNYGLPVADLVDGQRIRLPNVLDDAHSTGEEKLEELRRIWQQQRERT</sequence>
<evidence type="ECO:0000259" key="2">
    <source>
        <dbReference type="Pfam" id="PF10756"/>
    </source>
</evidence>
<gene>
    <name evidence="3" type="ORF">HNR61_009183</name>
</gene>
<keyword evidence="4" id="KW-1185">Reference proteome</keyword>
<dbReference type="Pfam" id="PF10756">
    <property type="entry name" value="bPH_6"/>
    <property type="match status" value="1"/>
</dbReference>
<dbReference type="RefSeq" id="WP_182849305.1">
    <property type="nucleotide sequence ID" value="NZ_BAAALP010000131.1"/>
</dbReference>
<keyword evidence="1" id="KW-1133">Transmembrane helix</keyword>